<evidence type="ECO:0000313" key="2">
    <source>
        <dbReference type="Proteomes" id="UP000273982"/>
    </source>
</evidence>
<evidence type="ECO:0008006" key="3">
    <source>
        <dbReference type="Google" id="ProtNLM"/>
    </source>
</evidence>
<evidence type="ECO:0000313" key="1">
    <source>
        <dbReference type="EMBL" id="AZG78221.1"/>
    </source>
</evidence>
<dbReference type="Proteomes" id="UP000273982">
    <property type="component" value="Chromosome"/>
</dbReference>
<protein>
    <recommendedName>
        <fullName evidence="3">Tetratricopeptide repeat protein</fullName>
    </recommendedName>
</protein>
<name>A0A3G8M8I1_9HYPH</name>
<dbReference type="AlphaFoldDB" id="A0A3G8M8I1"/>
<dbReference type="RefSeq" id="WP_124739805.1">
    <property type="nucleotide sequence ID" value="NZ_CP034086.1"/>
</dbReference>
<reference evidence="1 2" key="1">
    <citation type="submission" date="2018-11" db="EMBL/GenBank/DDBJ databases">
        <title>Genome squencing of methanotrophic bacteria isolated from alkaline groundwater in Korea.</title>
        <authorList>
            <person name="Nguyen L.N."/>
        </authorList>
    </citation>
    <scope>NUCLEOTIDE SEQUENCE [LARGE SCALE GENOMIC DNA]</scope>
    <source>
        <strain evidence="1 2">GW6</strain>
    </source>
</reference>
<gene>
    <name evidence="1" type="ORF">EHO51_16625</name>
</gene>
<dbReference type="KEGG" id="mros:EHO51_16625"/>
<accession>A0A3G8M8I1</accession>
<sequence>MNASRADADVVNFGELDPKTNELLQQGVVAYRTDREKADNLFKQALALTPQELAPYYCLYKIHTYMGSLDYAADVAAQGMKEATRQAGWPSDPMAWPATAEAHDGPARFALYTLKALSFIELKRGHSETAKEYLDILSRADPQGSVGWKVIEELAQGSV</sequence>
<dbReference type="EMBL" id="CP034086">
    <property type="protein sequence ID" value="AZG78221.1"/>
    <property type="molecule type" value="Genomic_DNA"/>
</dbReference>
<proteinExistence type="predicted"/>
<organism evidence="1 2">
    <name type="scientific">Methylocystis rosea</name>
    <dbReference type="NCBI Taxonomy" id="173366"/>
    <lineage>
        <taxon>Bacteria</taxon>
        <taxon>Pseudomonadati</taxon>
        <taxon>Pseudomonadota</taxon>
        <taxon>Alphaproteobacteria</taxon>
        <taxon>Hyphomicrobiales</taxon>
        <taxon>Methylocystaceae</taxon>
        <taxon>Methylocystis</taxon>
    </lineage>
</organism>